<dbReference type="CDD" id="cd09756">
    <property type="entry name" value="Cas5_I-E"/>
    <property type="match status" value="1"/>
</dbReference>
<dbReference type="EMBL" id="BAAAXF010000014">
    <property type="protein sequence ID" value="GAA3494110.1"/>
    <property type="molecule type" value="Genomic_DNA"/>
</dbReference>
<dbReference type="InterPro" id="IPR013422">
    <property type="entry name" value="CRISPR-assoc_prot_Cas5_N"/>
</dbReference>
<dbReference type="InterPro" id="IPR021124">
    <property type="entry name" value="CRISPR-assoc_prot_Cas5"/>
</dbReference>
<evidence type="ECO:0000313" key="4">
    <source>
        <dbReference type="Proteomes" id="UP001501455"/>
    </source>
</evidence>
<reference evidence="4" key="1">
    <citation type="journal article" date="2019" name="Int. J. Syst. Evol. Microbiol.">
        <title>The Global Catalogue of Microorganisms (GCM) 10K type strain sequencing project: providing services to taxonomists for standard genome sequencing and annotation.</title>
        <authorList>
            <consortium name="The Broad Institute Genomics Platform"/>
            <consortium name="The Broad Institute Genome Sequencing Center for Infectious Disease"/>
            <person name="Wu L."/>
            <person name="Ma J."/>
        </authorList>
    </citation>
    <scope>NUCLEOTIDE SEQUENCE [LARGE SCALE GENOMIC DNA]</scope>
    <source>
        <strain evidence="4">JCM 4816</strain>
    </source>
</reference>
<sequence length="298" mass="31765">MTPSTVPAQGAAGTAVQAPAPAVLPGLLLHCAGPLQSWGHHSHFNQRDTAAFPTRSGILGLLAAALGRGRDEPVDDLARLGLTVRVDRPGVLLRDLHTVGGGLPAAATVTTAQGRKRSGDTTTLLSHRYYLADAAFTIAVTSPSPSHLLTDCERALRAPRWPLFLGRRACPPTGPLFLALVDDALHHLVRLPLAAPTPRPGRITPTVDFLSDSPLDRLPLPDGVHAGDPAEAAHPSTSLNDQPVTFHPTRRSYRARPLFRRTITPPADQWGGLGTDYLQALGEYAHRHFPTSEGAVHE</sequence>
<comment type="caution">
    <text evidence="3">The sequence shown here is derived from an EMBL/GenBank/DDBJ whole genome shotgun (WGS) entry which is preliminary data.</text>
</comment>
<evidence type="ECO:0000256" key="1">
    <source>
        <dbReference type="ARBA" id="ARBA00023118"/>
    </source>
</evidence>
<accession>A0ABP6TG11</accession>
<dbReference type="Pfam" id="PF09704">
    <property type="entry name" value="Cas_Cas5d"/>
    <property type="match status" value="1"/>
</dbReference>
<evidence type="ECO:0000256" key="2">
    <source>
        <dbReference type="SAM" id="MobiDB-lite"/>
    </source>
</evidence>
<dbReference type="NCBIfam" id="TIGR02593">
    <property type="entry name" value="CRISPR_cas5"/>
    <property type="match status" value="1"/>
</dbReference>
<dbReference type="Proteomes" id="UP001501455">
    <property type="component" value="Unassembled WGS sequence"/>
</dbReference>
<evidence type="ECO:0000313" key="3">
    <source>
        <dbReference type="EMBL" id="GAA3494110.1"/>
    </source>
</evidence>
<gene>
    <name evidence="3" type="ORF">GCM10019016_012090</name>
</gene>
<proteinExistence type="predicted"/>
<dbReference type="Gene3D" id="3.30.70.2660">
    <property type="match status" value="1"/>
</dbReference>
<organism evidence="3 4">
    <name type="scientific">Streptomyces prasinosporus</name>
    <dbReference type="NCBI Taxonomy" id="68256"/>
    <lineage>
        <taxon>Bacteria</taxon>
        <taxon>Bacillati</taxon>
        <taxon>Actinomycetota</taxon>
        <taxon>Actinomycetes</taxon>
        <taxon>Kitasatosporales</taxon>
        <taxon>Streptomycetaceae</taxon>
        <taxon>Streptomyces</taxon>
        <taxon>Streptomyces albogriseolus group</taxon>
    </lineage>
</organism>
<dbReference type="NCBIfam" id="TIGR01868">
    <property type="entry name" value="casD_Cas5e"/>
    <property type="match status" value="1"/>
</dbReference>
<name>A0ABP6TG11_9ACTN</name>
<dbReference type="InterPro" id="IPR010147">
    <property type="entry name" value="CRISPR-assoc_prot_CasD"/>
</dbReference>
<feature type="region of interest" description="Disordered" evidence="2">
    <location>
        <begin position="220"/>
        <end position="241"/>
    </location>
</feature>
<keyword evidence="4" id="KW-1185">Reference proteome</keyword>
<protein>
    <recommendedName>
        <fullName evidence="5">Type I-E CRISPR-associated protein Cas5/CasD</fullName>
    </recommendedName>
</protein>
<keyword evidence="1" id="KW-0051">Antiviral defense</keyword>
<evidence type="ECO:0008006" key="5">
    <source>
        <dbReference type="Google" id="ProtNLM"/>
    </source>
</evidence>